<feature type="compositionally biased region" description="Gly residues" evidence="8">
    <location>
        <begin position="11"/>
        <end position="28"/>
    </location>
</feature>
<evidence type="ECO:0000256" key="7">
    <source>
        <dbReference type="RuleBase" id="RU365071"/>
    </source>
</evidence>
<comment type="subunit">
    <text evidence="7">Component of the SMC5-SMC6 complex.</text>
</comment>
<dbReference type="GO" id="GO:0006310">
    <property type="term" value="P:DNA recombination"/>
    <property type="evidence" value="ECO:0007669"/>
    <property type="project" value="UniProtKB-UniRule"/>
</dbReference>
<evidence type="ECO:0000313" key="10">
    <source>
        <dbReference type="EMBL" id="KAG2584940.1"/>
    </source>
</evidence>
<evidence type="ECO:0000256" key="6">
    <source>
        <dbReference type="ARBA" id="ARBA00023242"/>
    </source>
</evidence>
<accession>A0A8T0RIS3</accession>
<keyword evidence="6 7" id="KW-0539">Nucleus</keyword>
<dbReference type="InterPro" id="IPR027786">
    <property type="entry name" value="Nse4/EID"/>
</dbReference>
<dbReference type="Proteomes" id="UP000823388">
    <property type="component" value="Chromosome 6K"/>
</dbReference>
<dbReference type="AlphaFoldDB" id="A0A8T0RIS3"/>
<comment type="similarity">
    <text evidence="2 7">Belongs to the NSE4 family.</text>
</comment>
<evidence type="ECO:0000256" key="8">
    <source>
        <dbReference type="SAM" id="MobiDB-lite"/>
    </source>
</evidence>
<feature type="domain" description="Non-structural maintenance of chromosome element 4 C-terminal" evidence="9">
    <location>
        <begin position="355"/>
        <end position="431"/>
    </location>
</feature>
<dbReference type="GO" id="GO:0030915">
    <property type="term" value="C:Smc5-Smc6 complex"/>
    <property type="evidence" value="ECO:0007669"/>
    <property type="project" value="UniProtKB-UniRule"/>
</dbReference>
<protein>
    <recommendedName>
        <fullName evidence="7">Non-structural maintenance of chromosomes element 4</fullName>
    </recommendedName>
</protein>
<dbReference type="InterPro" id="IPR014854">
    <property type="entry name" value="Nse4_C"/>
</dbReference>
<reference evidence="10" key="1">
    <citation type="submission" date="2020-05" db="EMBL/GenBank/DDBJ databases">
        <title>WGS assembly of Panicum virgatum.</title>
        <authorList>
            <person name="Lovell J.T."/>
            <person name="Jenkins J."/>
            <person name="Shu S."/>
            <person name="Juenger T.E."/>
            <person name="Schmutz J."/>
        </authorList>
    </citation>
    <scope>NUCLEOTIDE SEQUENCE</scope>
    <source>
        <strain evidence="10">AP13</strain>
    </source>
</reference>
<feature type="compositionally biased region" description="Basic and acidic residues" evidence="8">
    <location>
        <begin position="62"/>
        <end position="82"/>
    </location>
</feature>
<evidence type="ECO:0000256" key="2">
    <source>
        <dbReference type="ARBA" id="ARBA00008997"/>
    </source>
</evidence>
<comment type="caution">
    <text evidence="10">The sequence shown here is derived from an EMBL/GenBank/DDBJ whole genome shotgun (WGS) entry which is preliminary data.</text>
</comment>
<keyword evidence="4 7" id="KW-0233">DNA recombination</keyword>
<dbReference type="EMBL" id="CM029047">
    <property type="protein sequence ID" value="KAG2584940.1"/>
    <property type="molecule type" value="Genomic_DNA"/>
</dbReference>
<name>A0A8T0RIS3_PANVG</name>
<evidence type="ECO:0000256" key="4">
    <source>
        <dbReference type="ARBA" id="ARBA00023172"/>
    </source>
</evidence>
<feature type="compositionally biased region" description="Low complexity" evidence="8">
    <location>
        <begin position="1"/>
        <end position="10"/>
    </location>
</feature>
<keyword evidence="3 7" id="KW-0227">DNA damage</keyword>
<dbReference type="OrthoDB" id="361242at2759"/>
<organism evidence="10 11">
    <name type="scientific">Panicum virgatum</name>
    <name type="common">Blackwell switchgrass</name>
    <dbReference type="NCBI Taxonomy" id="38727"/>
    <lineage>
        <taxon>Eukaryota</taxon>
        <taxon>Viridiplantae</taxon>
        <taxon>Streptophyta</taxon>
        <taxon>Embryophyta</taxon>
        <taxon>Tracheophyta</taxon>
        <taxon>Spermatophyta</taxon>
        <taxon>Magnoliopsida</taxon>
        <taxon>Liliopsida</taxon>
        <taxon>Poales</taxon>
        <taxon>Poaceae</taxon>
        <taxon>PACMAD clade</taxon>
        <taxon>Panicoideae</taxon>
        <taxon>Panicodae</taxon>
        <taxon>Paniceae</taxon>
        <taxon>Panicinae</taxon>
        <taxon>Panicum</taxon>
        <taxon>Panicum sect. Hiantes</taxon>
    </lineage>
</organism>
<gene>
    <name evidence="10" type="ORF">PVAP13_6KG365900</name>
</gene>
<evidence type="ECO:0000259" key="9">
    <source>
        <dbReference type="Pfam" id="PF08743"/>
    </source>
</evidence>
<dbReference type="GO" id="GO:0006281">
    <property type="term" value="P:DNA repair"/>
    <property type="evidence" value="ECO:0007669"/>
    <property type="project" value="UniProtKB-UniRule"/>
</dbReference>
<evidence type="ECO:0000256" key="1">
    <source>
        <dbReference type="ARBA" id="ARBA00004123"/>
    </source>
</evidence>
<comment type="function">
    <text evidence="7">Component of the SMC5-SMC6 complex, that promotes sister chromatid alignment after DNA damage and facilitates double-stranded DNA breaks (DSBs) repair via homologous recombination between sister chromatids.</text>
</comment>
<keyword evidence="5 7" id="KW-0234">DNA repair</keyword>
<dbReference type="PANTHER" id="PTHR16140">
    <property type="entry name" value="NON-STRUCTURAL MAINTENANCE OF CHROMOSOMES ELEMENT 4"/>
    <property type="match status" value="1"/>
</dbReference>
<feature type="region of interest" description="Disordered" evidence="8">
    <location>
        <begin position="1"/>
        <end position="137"/>
    </location>
</feature>
<dbReference type="PANTHER" id="PTHR16140:SF15">
    <property type="entry name" value="NON-STRUCTURAL MAINTENANCE OF CHROMOSOMES ELEMENT 4"/>
    <property type="match status" value="1"/>
</dbReference>
<evidence type="ECO:0000313" key="11">
    <source>
        <dbReference type="Proteomes" id="UP000823388"/>
    </source>
</evidence>
<dbReference type="GO" id="GO:0005634">
    <property type="term" value="C:nucleus"/>
    <property type="evidence" value="ECO:0007669"/>
    <property type="project" value="UniProtKB-SubCell"/>
</dbReference>
<keyword evidence="11" id="KW-1185">Reference proteome</keyword>
<sequence>MWNSTGSSAFGTGGGAGERGSAVGGGAERVGVGEREIAEAGLDPEEEGRRGRVGGEEVEELGGQREGRARRGAERAAPRADGEREEGEARVVGAVPEAERGAPREGGDEVEAELPRVADRREAGLERQPEHADRHLSPHKRPVVVAELDPHLQRPRPLPWQEEFAAAWGQSCEERGALRSAYGAAREMIRELKDDPALDKFDAAMHRIEKLHEKVQRPLEQLSDAEALLDLADVLVSSTKAENRDGPTPSEFVTALLRKFGGTATPLDDSNEPFSWSSLGGAASTLFMTATGCQTMHGPMGREIKERRHAFRRESVRLDSRPAEPHALALDQDERNDTDKNIAVMFDLLCHHKSVKLEHLILNRQSFAQTVENIFVLSFLVKDGRAEINVVDGGDHFVAPRNAPAAGLITSRKVSNSQFVFRFDTEDWQIMQ</sequence>
<proteinExistence type="inferred from homology"/>
<feature type="compositionally biased region" description="Basic and acidic residues" evidence="8">
    <location>
        <begin position="97"/>
        <end position="136"/>
    </location>
</feature>
<comment type="subcellular location">
    <subcellularLocation>
        <location evidence="1 7">Nucleus</location>
    </subcellularLocation>
</comment>
<dbReference type="Pfam" id="PF08743">
    <property type="entry name" value="Nse4_C"/>
    <property type="match status" value="1"/>
</dbReference>
<evidence type="ECO:0000256" key="5">
    <source>
        <dbReference type="ARBA" id="ARBA00023204"/>
    </source>
</evidence>
<evidence type="ECO:0000256" key="3">
    <source>
        <dbReference type="ARBA" id="ARBA00022763"/>
    </source>
</evidence>